<dbReference type="RefSeq" id="WP_119335746.1">
    <property type="nucleotide sequence ID" value="NZ_AP018558.1"/>
</dbReference>
<gene>
    <name evidence="2" type="ORF">HPTL_1823</name>
</gene>
<protein>
    <submittedName>
        <fullName evidence="2">MBL fold metallo-hydrolase</fullName>
    </submittedName>
</protein>
<feature type="domain" description="Metallo-beta-lactamase" evidence="1">
    <location>
        <begin position="24"/>
        <end position="229"/>
    </location>
</feature>
<sequence>MSETVVWDDRGVATIDTGYLRSNLAAVYLLAAGNEAAFFDTGVNSALPRYLETLARSGIAPEAVRYLFLTHIHLDHAGGTGQLLAALPNAQVVVHPRGARHLIDPSRLWQATCAVYGEAQAFALYGYLMPVPEERVIPATEGQRFTVGDHTIVAFDAPGHARHHLFYWDETARIVFTGDTLGLSYRELDVEGRPTVVPTTTPSEFDPDALVATTNRIAALAPEKAYLTHFGGVTEVARLVAEHNRLVDAYVGIARSARGEGTTRHLEILEGLRALMLEEGERQGWPLTGEMLLEFLAWDLELNAQGLGIWRDRTVRAV</sequence>
<dbReference type="Pfam" id="PF00753">
    <property type="entry name" value="Lactamase_B"/>
    <property type="match status" value="1"/>
</dbReference>
<reference evidence="2 3" key="1">
    <citation type="submission" date="2018-04" db="EMBL/GenBank/DDBJ databases">
        <title>Complete genome sequence of Hydrogenophilus thermoluteolus TH-1.</title>
        <authorList>
            <person name="Arai H."/>
        </authorList>
    </citation>
    <scope>NUCLEOTIDE SEQUENCE [LARGE SCALE GENOMIC DNA]</scope>
    <source>
        <strain evidence="2 3">TH-1</strain>
    </source>
</reference>
<dbReference type="SUPFAM" id="SSF56281">
    <property type="entry name" value="Metallo-hydrolase/oxidoreductase"/>
    <property type="match status" value="1"/>
</dbReference>
<name>A0A2Z6E0G3_HYDTE</name>
<dbReference type="Gene3D" id="3.60.15.10">
    <property type="entry name" value="Ribonuclease Z/Hydroxyacylglutathione hydrolase-like"/>
    <property type="match status" value="1"/>
</dbReference>
<dbReference type="KEGG" id="htl:HPTL_1823"/>
<dbReference type="CDD" id="cd07726">
    <property type="entry name" value="ST1585-like_MBL-fold"/>
    <property type="match status" value="1"/>
</dbReference>
<keyword evidence="3" id="KW-1185">Reference proteome</keyword>
<dbReference type="Proteomes" id="UP000262004">
    <property type="component" value="Chromosome"/>
</dbReference>
<dbReference type="PANTHER" id="PTHR42951:SF22">
    <property type="entry name" value="METALLO BETA-LACTAMASE SUPERFAMILY LIPOPROTEIN"/>
    <property type="match status" value="1"/>
</dbReference>
<keyword evidence="2" id="KW-0378">Hydrolase</keyword>
<dbReference type="GO" id="GO:0016787">
    <property type="term" value="F:hydrolase activity"/>
    <property type="evidence" value="ECO:0007669"/>
    <property type="project" value="UniProtKB-KW"/>
</dbReference>
<dbReference type="EMBL" id="AP018558">
    <property type="protein sequence ID" value="BBD78079.1"/>
    <property type="molecule type" value="Genomic_DNA"/>
</dbReference>
<evidence type="ECO:0000259" key="1">
    <source>
        <dbReference type="SMART" id="SM00849"/>
    </source>
</evidence>
<dbReference type="InterPro" id="IPR050855">
    <property type="entry name" value="NDM-1-like"/>
</dbReference>
<dbReference type="OrthoDB" id="5289787at2"/>
<dbReference type="InterPro" id="IPR036866">
    <property type="entry name" value="RibonucZ/Hydroxyglut_hydro"/>
</dbReference>
<dbReference type="AlphaFoldDB" id="A0A2Z6E0G3"/>
<dbReference type="SMART" id="SM00849">
    <property type="entry name" value="Lactamase_B"/>
    <property type="match status" value="1"/>
</dbReference>
<dbReference type="InterPro" id="IPR037482">
    <property type="entry name" value="ST1585_MBL-fold"/>
</dbReference>
<evidence type="ECO:0000313" key="2">
    <source>
        <dbReference type="EMBL" id="BBD78079.1"/>
    </source>
</evidence>
<proteinExistence type="predicted"/>
<dbReference type="PANTHER" id="PTHR42951">
    <property type="entry name" value="METALLO-BETA-LACTAMASE DOMAIN-CONTAINING"/>
    <property type="match status" value="1"/>
</dbReference>
<organism evidence="2 3">
    <name type="scientific">Hydrogenophilus thermoluteolus</name>
    <name type="common">Pseudomonas hydrogenothermophila</name>
    <dbReference type="NCBI Taxonomy" id="297"/>
    <lineage>
        <taxon>Bacteria</taxon>
        <taxon>Pseudomonadati</taxon>
        <taxon>Pseudomonadota</taxon>
        <taxon>Hydrogenophilia</taxon>
        <taxon>Hydrogenophilales</taxon>
        <taxon>Hydrogenophilaceae</taxon>
        <taxon>Hydrogenophilus</taxon>
    </lineage>
</organism>
<evidence type="ECO:0000313" key="3">
    <source>
        <dbReference type="Proteomes" id="UP000262004"/>
    </source>
</evidence>
<dbReference type="InterPro" id="IPR001279">
    <property type="entry name" value="Metallo-B-lactamas"/>
</dbReference>
<accession>A0A2Z6E0G3</accession>